<accession>A0A918ATP3</accession>
<dbReference type="RefSeq" id="WP_189227265.1">
    <property type="nucleotide sequence ID" value="NZ_BMRG01000023.1"/>
</dbReference>
<dbReference type="EMBL" id="BMRG01000023">
    <property type="protein sequence ID" value="GGP82792.1"/>
    <property type="molecule type" value="Genomic_DNA"/>
</dbReference>
<keyword evidence="2" id="KW-1185">Reference proteome</keyword>
<organism evidence="1 2">
    <name type="scientific">Saccharothrix coeruleofusca</name>
    <dbReference type="NCBI Taxonomy" id="33919"/>
    <lineage>
        <taxon>Bacteria</taxon>
        <taxon>Bacillati</taxon>
        <taxon>Actinomycetota</taxon>
        <taxon>Actinomycetes</taxon>
        <taxon>Pseudonocardiales</taxon>
        <taxon>Pseudonocardiaceae</taxon>
        <taxon>Saccharothrix</taxon>
    </lineage>
</organism>
<protein>
    <submittedName>
        <fullName evidence="1">Uncharacterized protein</fullName>
    </submittedName>
</protein>
<gene>
    <name evidence="1" type="ORF">GCM10010185_66050</name>
</gene>
<sequence>MPEVHCAAGRVLVVVDPEGTPGERAVARLAELGYEGDGVLHLSRTDGWAERRLRDGVLVVDVLVRSAALESLGVDAEAFTERSRVDRRAVRLLRVRGEAAEGERLPDATTVVAVPPGTPVRRVLADLDSGVEWPLVLAPPQR</sequence>
<reference evidence="1" key="1">
    <citation type="journal article" date="2014" name="Int. J. Syst. Evol. Microbiol.">
        <title>Complete genome sequence of Corynebacterium casei LMG S-19264T (=DSM 44701T), isolated from a smear-ripened cheese.</title>
        <authorList>
            <consortium name="US DOE Joint Genome Institute (JGI-PGF)"/>
            <person name="Walter F."/>
            <person name="Albersmeier A."/>
            <person name="Kalinowski J."/>
            <person name="Ruckert C."/>
        </authorList>
    </citation>
    <scope>NUCLEOTIDE SEQUENCE</scope>
    <source>
        <strain evidence="1">JCM 3313</strain>
    </source>
</reference>
<evidence type="ECO:0000313" key="1">
    <source>
        <dbReference type="EMBL" id="GGP82792.1"/>
    </source>
</evidence>
<dbReference type="Proteomes" id="UP000639606">
    <property type="component" value="Unassembled WGS sequence"/>
</dbReference>
<comment type="caution">
    <text evidence="1">The sequence shown here is derived from an EMBL/GenBank/DDBJ whole genome shotgun (WGS) entry which is preliminary data.</text>
</comment>
<dbReference type="AlphaFoldDB" id="A0A918ATP3"/>
<reference evidence="1" key="2">
    <citation type="submission" date="2020-09" db="EMBL/GenBank/DDBJ databases">
        <authorList>
            <person name="Sun Q."/>
            <person name="Ohkuma M."/>
        </authorList>
    </citation>
    <scope>NUCLEOTIDE SEQUENCE</scope>
    <source>
        <strain evidence="1">JCM 3313</strain>
    </source>
</reference>
<proteinExistence type="predicted"/>
<name>A0A918ATP3_9PSEU</name>
<evidence type="ECO:0000313" key="2">
    <source>
        <dbReference type="Proteomes" id="UP000639606"/>
    </source>
</evidence>